<dbReference type="InParanoid" id="C5LIF6"/>
<evidence type="ECO:0000256" key="1">
    <source>
        <dbReference type="SAM" id="MobiDB-lite"/>
    </source>
</evidence>
<name>C5LIF6_PERM5</name>
<dbReference type="AlphaFoldDB" id="C5LIF6"/>
<dbReference type="Proteomes" id="UP000007800">
    <property type="component" value="Unassembled WGS sequence"/>
</dbReference>
<evidence type="ECO:0000313" key="2">
    <source>
        <dbReference type="EMBL" id="EER03359.1"/>
    </source>
</evidence>
<dbReference type="RefSeq" id="XP_002771543.1">
    <property type="nucleotide sequence ID" value="XM_002771497.1"/>
</dbReference>
<gene>
    <name evidence="2" type="ORF">Pmar_PMAR014577</name>
</gene>
<organism evidence="3">
    <name type="scientific">Perkinsus marinus (strain ATCC 50983 / TXsc)</name>
    <dbReference type="NCBI Taxonomy" id="423536"/>
    <lineage>
        <taxon>Eukaryota</taxon>
        <taxon>Sar</taxon>
        <taxon>Alveolata</taxon>
        <taxon>Perkinsozoa</taxon>
        <taxon>Perkinsea</taxon>
        <taxon>Perkinsida</taxon>
        <taxon>Perkinsidae</taxon>
        <taxon>Perkinsus</taxon>
    </lineage>
</organism>
<dbReference type="GeneID" id="9047447"/>
<reference evidence="2 3" key="1">
    <citation type="submission" date="2008-07" db="EMBL/GenBank/DDBJ databases">
        <authorList>
            <person name="El-Sayed N."/>
            <person name="Caler E."/>
            <person name="Inman J."/>
            <person name="Amedeo P."/>
            <person name="Hass B."/>
            <person name="Wortman J."/>
        </authorList>
    </citation>
    <scope>NUCLEOTIDE SEQUENCE [LARGE SCALE GENOMIC DNA]</scope>
    <source>
        <strain evidence="3">ATCC 50983 / TXsc</strain>
    </source>
</reference>
<feature type="region of interest" description="Disordered" evidence="1">
    <location>
        <begin position="60"/>
        <end position="93"/>
    </location>
</feature>
<evidence type="ECO:0000313" key="3">
    <source>
        <dbReference type="Proteomes" id="UP000007800"/>
    </source>
</evidence>
<dbReference type="EMBL" id="GG682243">
    <property type="protein sequence ID" value="EER03359.1"/>
    <property type="molecule type" value="Genomic_DNA"/>
</dbReference>
<sequence length="261" mass="29005">MILDPSNLAIGPVRRFNIQRPRVKATDDPWWDGRFRSKSADELDAPIGSLTGSNRVFKSDGSLSNVRGSQSDDDLLSIGGPSTEGSPITDSDSETIDKEFMNASLESNTPMQFDDVDGGISLKGVFGKGRKKKLSKANSLLAGGQADIANKEIRNAKASLEKVGPFQSFLSSSSKLRKMMEKGRRRKSAIAPLVPEARPEYLRVDYNSEDACITVFARLEYLLRCHIMEYMVKLERSQTISLEHTPAVFLKNFCRSVLFKY</sequence>
<feature type="compositionally biased region" description="Polar residues" evidence="1">
    <location>
        <begin position="60"/>
        <end position="69"/>
    </location>
</feature>
<accession>C5LIF6</accession>
<keyword evidence="3" id="KW-1185">Reference proteome</keyword>
<protein>
    <submittedName>
        <fullName evidence="2">Uncharacterized protein</fullName>
    </submittedName>
</protein>
<proteinExistence type="predicted"/>